<gene>
    <name evidence="2" type="ORF">FisN_27Hh053</name>
</gene>
<feature type="transmembrane region" description="Helical" evidence="1">
    <location>
        <begin position="47"/>
        <end position="64"/>
    </location>
</feature>
<dbReference type="Proteomes" id="UP000198406">
    <property type="component" value="Unassembled WGS sequence"/>
</dbReference>
<evidence type="ECO:0000313" key="2">
    <source>
        <dbReference type="EMBL" id="GAX28294.1"/>
    </source>
</evidence>
<sequence>MPRREKKEKSNAESLQQLENSLSQAQATVERSQESIARLHYEWRSHLQRLGIMIIFISFYQMYTPAKTCYEELNEWGGLSNTPVALVILADSVVFLLGTVVAILLVRFTRSHQHSLKDPNYMLASAIVPVLLGLWFLQKQQPTYEGVPDCLATSLMYQPNGTAKGTVTRHLPVVLVFHVIVSASYFFMSHQRAKQSRNLEAIVQLRQELELSKKKR</sequence>
<dbReference type="InParanoid" id="A0A1Z5KPP8"/>
<proteinExistence type="predicted"/>
<reference evidence="2 3" key="1">
    <citation type="journal article" date="2015" name="Plant Cell">
        <title>Oil accumulation by the oleaginous diatom Fistulifera solaris as revealed by the genome and transcriptome.</title>
        <authorList>
            <person name="Tanaka T."/>
            <person name="Maeda Y."/>
            <person name="Veluchamy A."/>
            <person name="Tanaka M."/>
            <person name="Abida H."/>
            <person name="Marechal E."/>
            <person name="Bowler C."/>
            <person name="Muto M."/>
            <person name="Sunaga Y."/>
            <person name="Tanaka M."/>
            <person name="Yoshino T."/>
            <person name="Taniguchi T."/>
            <person name="Fukuda Y."/>
            <person name="Nemoto M."/>
            <person name="Matsumoto M."/>
            <person name="Wong P.S."/>
            <person name="Aburatani S."/>
            <person name="Fujibuchi W."/>
        </authorList>
    </citation>
    <scope>NUCLEOTIDE SEQUENCE [LARGE SCALE GENOMIC DNA]</scope>
    <source>
        <strain evidence="2 3">JPCC DA0580</strain>
    </source>
</reference>
<keyword evidence="1" id="KW-0812">Transmembrane</keyword>
<evidence type="ECO:0000313" key="3">
    <source>
        <dbReference type="Proteomes" id="UP000198406"/>
    </source>
</evidence>
<dbReference type="EMBL" id="BDSP01000271">
    <property type="protein sequence ID" value="GAX28294.1"/>
    <property type="molecule type" value="Genomic_DNA"/>
</dbReference>
<organism evidence="2 3">
    <name type="scientific">Fistulifera solaris</name>
    <name type="common">Oleaginous diatom</name>
    <dbReference type="NCBI Taxonomy" id="1519565"/>
    <lineage>
        <taxon>Eukaryota</taxon>
        <taxon>Sar</taxon>
        <taxon>Stramenopiles</taxon>
        <taxon>Ochrophyta</taxon>
        <taxon>Bacillariophyta</taxon>
        <taxon>Bacillariophyceae</taxon>
        <taxon>Bacillariophycidae</taxon>
        <taxon>Naviculales</taxon>
        <taxon>Naviculaceae</taxon>
        <taxon>Fistulifera</taxon>
    </lineage>
</organism>
<evidence type="ECO:0008006" key="4">
    <source>
        <dbReference type="Google" id="ProtNLM"/>
    </source>
</evidence>
<comment type="caution">
    <text evidence="2">The sequence shown here is derived from an EMBL/GenBank/DDBJ whole genome shotgun (WGS) entry which is preliminary data.</text>
</comment>
<feature type="transmembrane region" description="Helical" evidence="1">
    <location>
        <begin position="170"/>
        <end position="188"/>
    </location>
</feature>
<feature type="transmembrane region" description="Helical" evidence="1">
    <location>
        <begin position="120"/>
        <end position="137"/>
    </location>
</feature>
<feature type="transmembrane region" description="Helical" evidence="1">
    <location>
        <begin position="84"/>
        <end position="108"/>
    </location>
</feature>
<keyword evidence="3" id="KW-1185">Reference proteome</keyword>
<protein>
    <recommendedName>
        <fullName evidence="4">Transmembrane protein</fullName>
    </recommendedName>
</protein>
<evidence type="ECO:0000256" key="1">
    <source>
        <dbReference type="SAM" id="Phobius"/>
    </source>
</evidence>
<dbReference type="OrthoDB" id="55337at2759"/>
<name>A0A1Z5KPP8_FISSO</name>
<keyword evidence="1" id="KW-0472">Membrane</keyword>
<accession>A0A1Z5KPP8</accession>
<dbReference type="AlphaFoldDB" id="A0A1Z5KPP8"/>
<keyword evidence="1" id="KW-1133">Transmembrane helix</keyword>